<keyword evidence="1" id="KW-0479">Metal-binding</keyword>
<feature type="compositionally biased region" description="Low complexity" evidence="2">
    <location>
        <begin position="106"/>
        <end position="146"/>
    </location>
</feature>
<feature type="compositionally biased region" description="Low complexity" evidence="2">
    <location>
        <begin position="155"/>
        <end position="174"/>
    </location>
</feature>
<dbReference type="Pfam" id="PF00320">
    <property type="entry name" value="GATA"/>
    <property type="match status" value="1"/>
</dbReference>
<evidence type="ECO:0000313" key="4">
    <source>
        <dbReference type="EMBL" id="KAF9548997.1"/>
    </source>
</evidence>
<dbReference type="SMART" id="SM00401">
    <property type="entry name" value="ZnF_GATA"/>
    <property type="match status" value="1"/>
</dbReference>
<feature type="compositionally biased region" description="Polar residues" evidence="2">
    <location>
        <begin position="259"/>
        <end position="275"/>
    </location>
</feature>
<feature type="compositionally biased region" description="Low complexity" evidence="2">
    <location>
        <begin position="403"/>
        <end position="414"/>
    </location>
</feature>
<feature type="compositionally biased region" description="Low complexity" evidence="2">
    <location>
        <begin position="343"/>
        <end position="356"/>
    </location>
</feature>
<proteinExistence type="predicted"/>
<feature type="compositionally biased region" description="Polar residues" evidence="2">
    <location>
        <begin position="85"/>
        <end position="94"/>
    </location>
</feature>
<evidence type="ECO:0000256" key="2">
    <source>
        <dbReference type="SAM" id="MobiDB-lite"/>
    </source>
</evidence>
<accession>A0A9P6FFG7</accession>
<feature type="compositionally biased region" description="Low complexity" evidence="2">
    <location>
        <begin position="1"/>
        <end position="13"/>
    </location>
</feature>
<organism evidence="4 5">
    <name type="scientific">Mortierella hygrophila</name>
    <dbReference type="NCBI Taxonomy" id="979708"/>
    <lineage>
        <taxon>Eukaryota</taxon>
        <taxon>Fungi</taxon>
        <taxon>Fungi incertae sedis</taxon>
        <taxon>Mucoromycota</taxon>
        <taxon>Mortierellomycotina</taxon>
        <taxon>Mortierellomycetes</taxon>
        <taxon>Mortierellales</taxon>
        <taxon>Mortierellaceae</taxon>
        <taxon>Mortierella</taxon>
    </lineage>
</organism>
<dbReference type="AlphaFoldDB" id="A0A9P6FFG7"/>
<evidence type="ECO:0000256" key="1">
    <source>
        <dbReference type="PROSITE-ProRule" id="PRU00094"/>
    </source>
</evidence>
<feature type="compositionally biased region" description="Low complexity" evidence="2">
    <location>
        <begin position="42"/>
        <end position="84"/>
    </location>
</feature>
<dbReference type="CDD" id="cd00202">
    <property type="entry name" value="ZnF_GATA"/>
    <property type="match status" value="1"/>
</dbReference>
<keyword evidence="5" id="KW-1185">Reference proteome</keyword>
<dbReference type="SUPFAM" id="SSF57716">
    <property type="entry name" value="Glucocorticoid receptor-like (DNA-binding domain)"/>
    <property type="match status" value="1"/>
</dbReference>
<gene>
    <name evidence="4" type="ORF">EC957_004989</name>
</gene>
<evidence type="ECO:0000313" key="5">
    <source>
        <dbReference type="Proteomes" id="UP000723463"/>
    </source>
</evidence>
<dbReference type="Gene3D" id="3.30.50.10">
    <property type="entry name" value="Erythroid Transcription Factor GATA-1, subunit A"/>
    <property type="match status" value="1"/>
</dbReference>
<dbReference type="EMBL" id="JAAAXW010000023">
    <property type="protein sequence ID" value="KAF9548997.1"/>
    <property type="molecule type" value="Genomic_DNA"/>
</dbReference>
<feature type="domain" description="GATA-type" evidence="3">
    <location>
        <begin position="401"/>
        <end position="433"/>
    </location>
</feature>
<dbReference type="InterPro" id="IPR013088">
    <property type="entry name" value="Znf_NHR/GATA"/>
</dbReference>
<feature type="compositionally biased region" description="Low complexity" evidence="2">
    <location>
        <begin position="186"/>
        <end position="241"/>
    </location>
</feature>
<dbReference type="GO" id="GO:0006355">
    <property type="term" value="P:regulation of DNA-templated transcription"/>
    <property type="evidence" value="ECO:0007669"/>
    <property type="project" value="InterPro"/>
</dbReference>
<dbReference type="Proteomes" id="UP000723463">
    <property type="component" value="Unassembled WGS sequence"/>
</dbReference>
<dbReference type="GO" id="GO:0008270">
    <property type="term" value="F:zinc ion binding"/>
    <property type="evidence" value="ECO:0007669"/>
    <property type="project" value="UniProtKB-KW"/>
</dbReference>
<reference evidence="4" key="1">
    <citation type="journal article" date="2020" name="Fungal Divers.">
        <title>Resolving the Mortierellaceae phylogeny through synthesis of multi-gene phylogenetics and phylogenomics.</title>
        <authorList>
            <person name="Vandepol N."/>
            <person name="Liber J."/>
            <person name="Desiro A."/>
            <person name="Na H."/>
            <person name="Kennedy M."/>
            <person name="Barry K."/>
            <person name="Grigoriev I.V."/>
            <person name="Miller A.N."/>
            <person name="O'Donnell K."/>
            <person name="Stajich J.E."/>
            <person name="Bonito G."/>
        </authorList>
    </citation>
    <scope>NUCLEOTIDE SEQUENCE</scope>
    <source>
        <strain evidence="4">NRRL 2591</strain>
    </source>
</reference>
<comment type="caution">
    <text evidence="4">The sequence shown here is derived from an EMBL/GenBank/DDBJ whole genome shotgun (WGS) entry which is preliminary data.</text>
</comment>
<dbReference type="PROSITE" id="PS00344">
    <property type="entry name" value="GATA_ZN_FINGER_1"/>
    <property type="match status" value="1"/>
</dbReference>
<feature type="region of interest" description="Disordered" evidence="2">
    <location>
        <begin position="1"/>
        <end position="414"/>
    </location>
</feature>
<dbReference type="PRINTS" id="PR00619">
    <property type="entry name" value="GATAZNFINGER"/>
</dbReference>
<dbReference type="PROSITE" id="PS50114">
    <property type="entry name" value="GATA_ZN_FINGER_2"/>
    <property type="match status" value="1"/>
</dbReference>
<keyword evidence="1" id="KW-0863">Zinc-finger</keyword>
<protein>
    <recommendedName>
        <fullName evidence="3">GATA-type domain-containing protein</fullName>
    </recommendedName>
</protein>
<keyword evidence="1" id="KW-0862">Zinc</keyword>
<evidence type="ECO:0000259" key="3">
    <source>
        <dbReference type="PROSITE" id="PS50114"/>
    </source>
</evidence>
<dbReference type="GO" id="GO:0043565">
    <property type="term" value="F:sequence-specific DNA binding"/>
    <property type="evidence" value="ECO:0007669"/>
    <property type="project" value="InterPro"/>
</dbReference>
<feature type="compositionally biased region" description="Basic and acidic residues" evidence="2">
    <location>
        <begin position="18"/>
        <end position="34"/>
    </location>
</feature>
<name>A0A9P6FFG7_9FUNG</name>
<feature type="compositionally biased region" description="Acidic residues" evidence="2">
    <location>
        <begin position="282"/>
        <end position="316"/>
    </location>
</feature>
<sequence>MSLAEPAQAAASAVGGDSDLHQGQQDKDRDHKDSTPTPDRNATATTLPLSTTPSPSSTNVSVSVAAATSAPPSSIISTDSTSIARQQQQENNNNDIKDTEKDNTSDSDVSTAPAASTSTSSASPTLNSSPTTSTTATAEATIEPPTKQTKESDRPPASATATSSKASLSPSTPKVTIDKGHPIPTSNALSSVLRSRLSTSAPLSSLSSVTPTTIISPKPHPSYATPTTSVTSSSGTSTGYSNAYPTPASNHADVRIPSPTLQSRLHTSPTNSRPSSMAVDQDNIDYDEDYELEEGGEYEMAEEGDEEEGSLEEDETESMRFDAQDVEMADASSSQLNKDPVASSIASSSPSDSRQSVLPKSSSATVHREGRPSITIGIPGPKMAIPRLVSHHPDPKKEKVPVSSTSCSNCGTTTTPLWRRADDGQTICNACGT</sequence>
<feature type="compositionally biased region" description="Basic and acidic residues" evidence="2">
    <location>
        <begin position="95"/>
        <end position="104"/>
    </location>
</feature>
<feature type="compositionally biased region" description="Basic and acidic residues" evidence="2">
    <location>
        <begin position="391"/>
        <end position="400"/>
    </location>
</feature>
<dbReference type="InterPro" id="IPR000679">
    <property type="entry name" value="Znf_GATA"/>
</dbReference>